<name>A0A6B0U9V2_IXORI</name>
<dbReference type="EMBL" id="GIFC01006325">
    <property type="protein sequence ID" value="MXU88408.1"/>
    <property type="molecule type" value="Transcribed_RNA"/>
</dbReference>
<sequence length="101" mass="11596">MLFIFYKRMFALTRAFLDQIRSECEGAYSYSEYFGSLLSFNSHINSIVSQSMRALGIMARLTKPFNSHHCPLRLYSTHVRSKLEFASVVWNNISSSASESI</sequence>
<protein>
    <submittedName>
        <fullName evidence="1">Putative secreted protein</fullName>
    </submittedName>
</protein>
<proteinExistence type="predicted"/>
<reference evidence="1" key="1">
    <citation type="submission" date="2019-12" db="EMBL/GenBank/DDBJ databases">
        <title>An insight into the sialome of adult female Ixodes ricinus ticks feeding for 6 days.</title>
        <authorList>
            <person name="Perner J."/>
            <person name="Ribeiro J.M.C."/>
        </authorList>
    </citation>
    <scope>NUCLEOTIDE SEQUENCE</scope>
    <source>
        <strain evidence="1">Semi-engorged</strain>
        <tissue evidence="1">Salivary glands</tissue>
    </source>
</reference>
<organism evidence="1">
    <name type="scientific">Ixodes ricinus</name>
    <name type="common">Common tick</name>
    <name type="synonym">Acarus ricinus</name>
    <dbReference type="NCBI Taxonomy" id="34613"/>
    <lineage>
        <taxon>Eukaryota</taxon>
        <taxon>Metazoa</taxon>
        <taxon>Ecdysozoa</taxon>
        <taxon>Arthropoda</taxon>
        <taxon>Chelicerata</taxon>
        <taxon>Arachnida</taxon>
        <taxon>Acari</taxon>
        <taxon>Parasitiformes</taxon>
        <taxon>Ixodida</taxon>
        <taxon>Ixodoidea</taxon>
        <taxon>Ixodidae</taxon>
        <taxon>Ixodinae</taxon>
        <taxon>Ixodes</taxon>
    </lineage>
</organism>
<dbReference type="AlphaFoldDB" id="A0A6B0U9V2"/>
<evidence type="ECO:0000313" key="1">
    <source>
        <dbReference type="EMBL" id="MXU88408.1"/>
    </source>
</evidence>
<accession>A0A6B0U9V2</accession>